<comment type="caution">
    <text evidence="1">The sequence shown here is derived from an EMBL/GenBank/DDBJ whole genome shotgun (WGS) entry which is preliminary data.</text>
</comment>
<proteinExistence type="predicted"/>
<sequence length="86" mass="9282">MTSALAKIGVISIGDMGMGIAKLLVANGFSVATNCRGRSDDTIERAKSAQVEIYKSDEHLAEAATSSSRWCHLEMPRQRRNVSSTP</sequence>
<name>A0ACC1NBD4_9PEZI</name>
<protein>
    <submittedName>
        <fullName evidence="1">Uncharacterized protein</fullName>
    </submittedName>
</protein>
<dbReference type="EMBL" id="JAPDGR010002296">
    <property type="protein sequence ID" value="KAJ2976587.1"/>
    <property type="molecule type" value="Genomic_DNA"/>
</dbReference>
<evidence type="ECO:0000313" key="1">
    <source>
        <dbReference type="EMBL" id="KAJ2976587.1"/>
    </source>
</evidence>
<reference evidence="1" key="1">
    <citation type="submission" date="2022-10" db="EMBL/GenBank/DDBJ databases">
        <title>Genome Sequence of Xylaria curta.</title>
        <authorList>
            <person name="Buettner E."/>
        </authorList>
    </citation>
    <scope>NUCLEOTIDE SEQUENCE</scope>
    <source>
        <strain evidence="1">Babe10</strain>
    </source>
</reference>
<gene>
    <name evidence="1" type="ORF">NUW58_g8046</name>
</gene>
<dbReference type="Proteomes" id="UP001143856">
    <property type="component" value="Unassembled WGS sequence"/>
</dbReference>
<evidence type="ECO:0000313" key="2">
    <source>
        <dbReference type="Proteomes" id="UP001143856"/>
    </source>
</evidence>
<organism evidence="1 2">
    <name type="scientific">Xylaria curta</name>
    <dbReference type="NCBI Taxonomy" id="42375"/>
    <lineage>
        <taxon>Eukaryota</taxon>
        <taxon>Fungi</taxon>
        <taxon>Dikarya</taxon>
        <taxon>Ascomycota</taxon>
        <taxon>Pezizomycotina</taxon>
        <taxon>Sordariomycetes</taxon>
        <taxon>Xylariomycetidae</taxon>
        <taxon>Xylariales</taxon>
        <taxon>Xylariaceae</taxon>
        <taxon>Xylaria</taxon>
    </lineage>
</organism>
<accession>A0ACC1NBD4</accession>
<keyword evidence="2" id="KW-1185">Reference proteome</keyword>